<accession>A0A848DQL5</accession>
<evidence type="ECO:0000256" key="2">
    <source>
        <dbReference type="HAMAP-Rule" id="MF_01940"/>
    </source>
</evidence>
<dbReference type="Gene3D" id="3.90.1140.10">
    <property type="entry name" value="Cyclic phosphodiesterase"/>
    <property type="match status" value="1"/>
</dbReference>
<dbReference type="GO" id="GO:0004113">
    <property type="term" value="F:2',3'-cyclic-nucleotide 3'-phosphodiesterase activity"/>
    <property type="evidence" value="ECO:0007669"/>
    <property type="project" value="InterPro"/>
</dbReference>
<organism evidence="3 4">
    <name type="scientific">Pseudonocardia bannensis</name>
    <dbReference type="NCBI Taxonomy" id="630973"/>
    <lineage>
        <taxon>Bacteria</taxon>
        <taxon>Bacillati</taxon>
        <taxon>Actinomycetota</taxon>
        <taxon>Actinomycetes</taxon>
        <taxon>Pseudonocardiales</taxon>
        <taxon>Pseudonocardiaceae</taxon>
        <taxon>Pseudonocardia</taxon>
    </lineage>
</organism>
<dbReference type="PANTHER" id="PTHR35561">
    <property type="entry name" value="RNA 2',3'-CYCLIC PHOSPHODIESTERASE"/>
    <property type="match status" value="1"/>
</dbReference>
<protein>
    <recommendedName>
        <fullName evidence="2">RNA 2',3'-cyclic phosphodiesterase</fullName>
        <shortName evidence="2">RNA 2',3'-CPDase</shortName>
        <ecNumber evidence="2">3.1.4.58</ecNumber>
    </recommendedName>
</protein>
<comment type="similarity">
    <text evidence="2">Belongs to the 2H phosphoesterase superfamily. ThpR family.</text>
</comment>
<feature type="active site" description="Proton acceptor" evidence="2">
    <location>
        <position position="123"/>
    </location>
</feature>
<comment type="caution">
    <text evidence="3">The sequence shown here is derived from an EMBL/GenBank/DDBJ whole genome shotgun (WGS) entry which is preliminary data.</text>
</comment>
<dbReference type="InterPro" id="IPR004175">
    <property type="entry name" value="RNA_CPDase"/>
</dbReference>
<evidence type="ECO:0000313" key="3">
    <source>
        <dbReference type="EMBL" id="NMH94799.1"/>
    </source>
</evidence>
<dbReference type="Proteomes" id="UP000586918">
    <property type="component" value="Unassembled WGS sequence"/>
</dbReference>
<dbReference type="NCBIfam" id="TIGR02258">
    <property type="entry name" value="2_5_ligase"/>
    <property type="match status" value="1"/>
</dbReference>
<dbReference type="Pfam" id="PF13563">
    <property type="entry name" value="2_5_RNA_ligase2"/>
    <property type="match status" value="1"/>
</dbReference>
<dbReference type="EMBL" id="JAAXKZ010000132">
    <property type="protein sequence ID" value="NMH94799.1"/>
    <property type="molecule type" value="Genomic_DNA"/>
</dbReference>
<dbReference type="GO" id="GO:0008664">
    <property type="term" value="F:RNA 2',3'-cyclic 3'-phosphodiesterase activity"/>
    <property type="evidence" value="ECO:0007669"/>
    <property type="project" value="UniProtKB-EC"/>
</dbReference>
<comment type="function">
    <text evidence="2">Hydrolyzes RNA 2',3'-cyclic phosphodiester to an RNA 2'-phosphomonoester.</text>
</comment>
<dbReference type="SUPFAM" id="SSF55144">
    <property type="entry name" value="LigT-like"/>
    <property type="match status" value="1"/>
</dbReference>
<dbReference type="EC" id="3.1.4.58" evidence="2"/>
<dbReference type="AlphaFoldDB" id="A0A848DQL5"/>
<dbReference type="PANTHER" id="PTHR35561:SF1">
    <property type="entry name" value="RNA 2',3'-CYCLIC PHOSPHODIESTERASE"/>
    <property type="match status" value="1"/>
</dbReference>
<sequence length="186" mass="20571">MRLFVALTPPPDAVDELWTAREVLRTDRSGLRWTRPEQWHLTLAFLGEVDDATLEDLTERLARVAARHPPLELSLGGGGRFGDRVLWTRVRGETDGLRRLAASVQAAARRARLPVEDRPYRPHLTLARRAGAHTDLRPAATELAGFAGRPWTAEELHLVRSHLGAGPGGTARHEPVVSWQLGLRGA</sequence>
<keyword evidence="4" id="KW-1185">Reference proteome</keyword>
<gene>
    <name evidence="3" type="primary">thpR</name>
    <name evidence="3" type="ORF">HF519_25145</name>
</gene>
<proteinExistence type="inferred from homology"/>
<name>A0A848DQL5_9PSEU</name>
<comment type="catalytic activity">
    <reaction evidence="2">
        <text>a 3'-end 2',3'-cyclophospho-ribonucleotide-RNA + H2O = a 3'-end 2'-phospho-ribonucleotide-RNA + H(+)</text>
        <dbReference type="Rhea" id="RHEA:11828"/>
        <dbReference type="Rhea" id="RHEA-COMP:10464"/>
        <dbReference type="Rhea" id="RHEA-COMP:17353"/>
        <dbReference type="ChEBI" id="CHEBI:15377"/>
        <dbReference type="ChEBI" id="CHEBI:15378"/>
        <dbReference type="ChEBI" id="CHEBI:83064"/>
        <dbReference type="ChEBI" id="CHEBI:173113"/>
        <dbReference type="EC" id="3.1.4.58"/>
    </reaction>
</comment>
<evidence type="ECO:0000313" key="4">
    <source>
        <dbReference type="Proteomes" id="UP000586918"/>
    </source>
</evidence>
<feature type="short sequence motif" description="HXTX 1" evidence="2">
    <location>
        <begin position="40"/>
        <end position="43"/>
    </location>
</feature>
<feature type="short sequence motif" description="HXTX 2" evidence="2">
    <location>
        <begin position="123"/>
        <end position="126"/>
    </location>
</feature>
<feature type="active site" description="Proton donor" evidence="2">
    <location>
        <position position="40"/>
    </location>
</feature>
<dbReference type="InterPro" id="IPR009097">
    <property type="entry name" value="Cyclic_Pdiesterase"/>
</dbReference>
<keyword evidence="1 2" id="KW-0378">Hydrolase</keyword>
<dbReference type="RefSeq" id="WP_169415477.1">
    <property type="nucleotide sequence ID" value="NZ_JAAXKZ010000132.1"/>
</dbReference>
<reference evidence="3 4" key="1">
    <citation type="submission" date="2020-04" db="EMBL/GenBank/DDBJ databases">
        <authorList>
            <person name="Klaysubun C."/>
            <person name="Duangmal K."/>
            <person name="Lipun K."/>
        </authorList>
    </citation>
    <scope>NUCLEOTIDE SEQUENCE [LARGE SCALE GENOMIC DNA]</scope>
    <source>
        <strain evidence="3 4">DSM 45300</strain>
    </source>
</reference>
<evidence type="ECO:0000256" key="1">
    <source>
        <dbReference type="ARBA" id="ARBA00022801"/>
    </source>
</evidence>
<dbReference type="HAMAP" id="MF_01940">
    <property type="entry name" value="RNA_CPDase"/>
    <property type="match status" value="1"/>
</dbReference>